<keyword evidence="10" id="KW-1003">Cell membrane</keyword>
<evidence type="ECO:0000256" key="10">
    <source>
        <dbReference type="HAMAP-Rule" id="MF_01465"/>
    </source>
</evidence>
<feature type="transmembrane region" description="Helical" evidence="10">
    <location>
        <begin position="311"/>
        <end position="333"/>
    </location>
</feature>
<name>A0A2M6R8F7_9BACT</name>
<evidence type="ECO:0000313" key="12">
    <source>
        <dbReference type="EMBL" id="PIS06924.1"/>
    </source>
</evidence>
<feature type="transmembrane region" description="Helical" evidence="10">
    <location>
        <begin position="267"/>
        <end position="287"/>
    </location>
</feature>
<sequence length="431" mass="47037">MFTTIKKIISSPDLRYRIIFTTLLLILFRFIAHIPLPWIDRSQLQNFFSGNQLLGLLNIFSGGALSNLSIGFMAVGPYITSSIIVQLLGYVIPSLEALQKEGEQGRQIISQYTRLLTIPLSLIQSFGLITILQRQGVLNAFSPQHLAIMLIVSTAATILIMWIGELISEQGIGNGISLIITAGIIGGIPMQIINTYTIVAGGGILDSAKLFGIIVFLFVSLLTVSFIIFINDAVRRIPISYARRVIGRRSFGGVDTYLPLKINTAGVIPIIFALSIIVFPGLIARYLEQAKSPLLSHAATAVSRALDPNGAIYGIIYFLLVVLFTYFYTAIVFKPTDVAENLQKQGGFIPGIRPGHETVQYLSKAMNRITLPGALFLGIIAILPFIIQSLTRINTLIIGGTSILIIVSVIMDTLSQVKAHLATQSYDHYGS</sequence>
<dbReference type="PROSITE" id="PS00756">
    <property type="entry name" value="SECY_2"/>
    <property type="match status" value="1"/>
</dbReference>
<dbReference type="InterPro" id="IPR026593">
    <property type="entry name" value="SecY"/>
</dbReference>
<evidence type="ECO:0000256" key="7">
    <source>
        <dbReference type="ARBA" id="ARBA00023010"/>
    </source>
</evidence>
<proteinExistence type="inferred from homology"/>
<dbReference type="GO" id="GO:0065002">
    <property type="term" value="P:intracellular protein transmembrane transport"/>
    <property type="evidence" value="ECO:0007669"/>
    <property type="project" value="UniProtKB-UniRule"/>
</dbReference>
<dbReference type="GO" id="GO:0006605">
    <property type="term" value="P:protein targeting"/>
    <property type="evidence" value="ECO:0007669"/>
    <property type="project" value="UniProtKB-UniRule"/>
</dbReference>
<dbReference type="GO" id="GO:0043952">
    <property type="term" value="P:protein transport by the Sec complex"/>
    <property type="evidence" value="ECO:0007669"/>
    <property type="project" value="UniProtKB-UniRule"/>
</dbReference>
<keyword evidence="6 10" id="KW-1133">Transmembrane helix</keyword>
<dbReference type="PIRSF" id="PIRSF004557">
    <property type="entry name" value="SecY"/>
    <property type="match status" value="1"/>
</dbReference>
<evidence type="ECO:0000256" key="5">
    <source>
        <dbReference type="ARBA" id="ARBA00022927"/>
    </source>
</evidence>
<feature type="transmembrane region" description="Helical" evidence="10">
    <location>
        <begin position="14"/>
        <end position="32"/>
    </location>
</feature>
<comment type="subunit">
    <text evidence="10">Component of the Sec protein translocase complex. Heterotrimer consisting of SecY, SecE and SecG subunits. The heterotrimers can form oligomers, although 1 heterotrimer is thought to be able to translocate proteins. Interacts with the ribosome. Interacts with SecDF, and other proteins may be involved. Interacts with SecA.</text>
</comment>
<dbReference type="HAMAP" id="MF_01465">
    <property type="entry name" value="SecY"/>
    <property type="match status" value="1"/>
</dbReference>
<evidence type="ECO:0000256" key="4">
    <source>
        <dbReference type="ARBA" id="ARBA00022692"/>
    </source>
</evidence>
<keyword evidence="4 10" id="KW-0812">Transmembrane</keyword>
<dbReference type="InterPro" id="IPR030659">
    <property type="entry name" value="SecY_CS"/>
</dbReference>
<evidence type="ECO:0000256" key="9">
    <source>
        <dbReference type="ARBA" id="ARBA00039733"/>
    </source>
</evidence>
<dbReference type="FunFam" id="1.10.3370.10:FF:000001">
    <property type="entry name" value="Preprotein translocase subunit SecY"/>
    <property type="match status" value="1"/>
</dbReference>
<comment type="subcellular location">
    <subcellularLocation>
        <location evidence="10">Cell membrane</location>
        <topology evidence="10">Multi-pass membrane protein</topology>
    </subcellularLocation>
    <subcellularLocation>
        <location evidence="1">Membrane</location>
        <topology evidence="1">Multi-pass membrane protein</topology>
    </subcellularLocation>
</comment>
<keyword evidence="5 10" id="KW-0653">Protein transport</keyword>
<dbReference type="SUPFAM" id="SSF103491">
    <property type="entry name" value="Preprotein translocase SecY subunit"/>
    <property type="match status" value="1"/>
</dbReference>
<feature type="transmembrane region" description="Helical" evidence="10">
    <location>
        <begin position="210"/>
        <end position="234"/>
    </location>
</feature>
<keyword evidence="3 10" id="KW-0813">Transport</keyword>
<protein>
    <recommendedName>
        <fullName evidence="9 10">Protein translocase subunit SecY</fullName>
    </recommendedName>
</protein>
<organism evidence="12 13">
    <name type="scientific">Candidatus Berkelbacteria bacterium CG10_big_fil_rev_8_21_14_0_10_43_14</name>
    <dbReference type="NCBI Taxonomy" id="1974515"/>
    <lineage>
        <taxon>Bacteria</taxon>
        <taxon>Candidatus Berkelbacteria</taxon>
    </lineage>
</organism>
<evidence type="ECO:0000256" key="11">
    <source>
        <dbReference type="RuleBase" id="RU004349"/>
    </source>
</evidence>
<feature type="transmembrane region" description="Helical" evidence="10">
    <location>
        <begin position="393"/>
        <end position="411"/>
    </location>
</feature>
<gene>
    <name evidence="10" type="primary">secY</name>
    <name evidence="12" type="ORF">COT79_02065</name>
</gene>
<accession>A0A2M6R8F7</accession>
<feature type="transmembrane region" description="Helical" evidence="10">
    <location>
        <begin position="145"/>
        <end position="164"/>
    </location>
</feature>
<dbReference type="InterPro" id="IPR002208">
    <property type="entry name" value="SecY/SEC61-alpha"/>
</dbReference>
<keyword evidence="8 10" id="KW-0472">Membrane</keyword>
<dbReference type="Pfam" id="PF00344">
    <property type="entry name" value="SecY"/>
    <property type="match status" value="1"/>
</dbReference>
<evidence type="ECO:0000256" key="8">
    <source>
        <dbReference type="ARBA" id="ARBA00023136"/>
    </source>
</evidence>
<feature type="transmembrane region" description="Helical" evidence="10">
    <location>
        <begin position="115"/>
        <end position="133"/>
    </location>
</feature>
<feature type="transmembrane region" description="Helical" evidence="10">
    <location>
        <begin position="78"/>
        <end position="95"/>
    </location>
</feature>
<dbReference type="EMBL" id="PEZX01000029">
    <property type="protein sequence ID" value="PIS06924.1"/>
    <property type="molecule type" value="Genomic_DNA"/>
</dbReference>
<dbReference type="InterPro" id="IPR023201">
    <property type="entry name" value="SecY_dom_sf"/>
</dbReference>
<reference evidence="13" key="1">
    <citation type="submission" date="2017-09" db="EMBL/GenBank/DDBJ databases">
        <title>Depth-based differentiation of microbial function through sediment-hosted aquifers and enrichment of novel symbionts in the deep terrestrial subsurface.</title>
        <authorList>
            <person name="Probst A.J."/>
            <person name="Ladd B."/>
            <person name="Jarett J.K."/>
            <person name="Geller-Mcgrath D.E."/>
            <person name="Sieber C.M.K."/>
            <person name="Emerson J.B."/>
            <person name="Anantharaman K."/>
            <person name="Thomas B.C."/>
            <person name="Malmstrom R."/>
            <person name="Stieglmeier M."/>
            <person name="Klingl A."/>
            <person name="Woyke T."/>
            <person name="Ryan C.M."/>
            <person name="Banfield J.F."/>
        </authorList>
    </citation>
    <scope>NUCLEOTIDE SEQUENCE [LARGE SCALE GENOMIC DNA]</scope>
</reference>
<feature type="transmembrane region" description="Helical" evidence="10">
    <location>
        <begin position="176"/>
        <end position="198"/>
    </location>
</feature>
<evidence type="ECO:0000256" key="1">
    <source>
        <dbReference type="ARBA" id="ARBA00004141"/>
    </source>
</evidence>
<comment type="similarity">
    <text evidence="2 10 11">Belongs to the SecY/SEC61-alpha family.</text>
</comment>
<evidence type="ECO:0000256" key="2">
    <source>
        <dbReference type="ARBA" id="ARBA00005751"/>
    </source>
</evidence>
<dbReference type="Proteomes" id="UP000231162">
    <property type="component" value="Unassembled WGS sequence"/>
</dbReference>
<evidence type="ECO:0000256" key="3">
    <source>
        <dbReference type="ARBA" id="ARBA00022448"/>
    </source>
</evidence>
<dbReference type="AlphaFoldDB" id="A0A2M6R8F7"/>
<dbReference type="PRINTS" id="PR00303">
    <property type="entry name" value="SECYTRNLCASE"/>
</dbReference>
<dbReference type="Gene3D" id="1.10.3370.10">
    <property type="entry name" value="SecY subunit domain"/>
    <property type="match status" value="1"/>
</dbReference>
<comment type="function">
    <text evidence="10">The central subunit of the protein translocation channel SecYEG. Consists of two halves formed by TMs 1-5 and 6-10. These two domains form a lateral gate at the front which open onto the bilayer between TMs 2 and 7, and are clamped together by SecE at the back. The channel is closed by both a pore ring composed of hydrophobic SecY resides and a short helix (helix 2A) on the extracellular side of the membrane which forms a plug. The plug probably moves laterally to allow the channel to open. The ring and the pore may move independently.</text>
</comment>
<dbReference type="PANTHER" id="PTHR10906">
    <property type="entry name" value="SECY/SEC61-ALPHA FAMILY MEMBER"/>
    <property type="match status" value="1"/>
</dbReference>
<dbReference type="NCBIfam" id="TIGR00967">
    <property type="entry name" value="3a0501s007"/>
    <property type="match status" value="1"/>
</dbReference>
<keyword evidence="7 10" id="KW-0811">Translocation</keyword>
<evidence type="ECO:0000313" key="13">
    <source>
        <dbReference type="Proteomes" id="UP000231162"/>
    </source>
</evidence>
<feature type="transmembrane region" description="Helical" evidence="10">
    <location>
        <begin position="369"/>
        <end position="387"/>
    </location>
</feature>
<evidence type="ECO:0000256" key="6">
    <source>
        <dbReference type="ARBA" id="ARBA00022989"/>
    </source>
</evidence>
<comment type="caution">
    <text evidence="12">The sequence shown here is derived from an EMBL/GenBank/DDBJ whole genome shotgun (WGS) entry which is preliminary data.</text>
</comment>
<dbReference type="GO" id="GO:0005886">
    <property type="term" value="C:plasma membrane"/>
    <property type="evidence" value="ECO:0007669"/>
    <property type="project" value="UniProtKB-SubCell"/>
</dbReference>